<evidence type="ECO:0000313" key="2">
    <source>
        <dbReference type="EMBL" id="KOG75702.1"/>
    </source>
</evidence>
<feature type="non-terminal residue" evidence="2">
    <location>
        <position position="1"/>
    </location>
</feature>
<feature type="transmembrane region" description="Helical" evidence="1">
    <location>
        <begin position="78"/>
        <end position="97"/>
    </location>
</feature>
<feature type="transmembrane region" description="Helical" evidence="1">
    <location>
        <begin position="52"/>
        <end position="71"/>
    </location>
</feature>
<comment type="caution">
    <text evidence="2">The sequence shown here is derived from an EMBL/GenBank/DDBJ whole genome shotgun (WGS) entry which is preliminary data.</text>
</comment>
<sequence length="172" mass="18016">QAAVVAVAVAVAGVLLGLLWLWLAPRMPLVSDERAVYLKDPEGEQAIGMDGTFVLLALGFGVLSSAVVFWLRRRGGIALVIGLAIGGLLASVIAWRLGIWLGPDTDIVAAARSAGKGVVFDAPLKLSAKGALLAWPFAAMVVHLVLTALFGPRDPEPEPQWPDPVPPLQDGD</sequence>
<keyword evidence="1" id="KW-0812">Transmembrane</keyword>
<gene>
    <name evidence="2" type="ORF">ADK38_40005</name>
</gene>
<proteinExistence type="predicted"/>
<evidence type="ECO:0000313" key="3">
    <source>
        <dbReference type="Proteomes" id="UP000037020"/>
    </source>
</evidence>
<keyword evidence="1" id="KW-1133">Transmembrane helix</keyword>
<reference evidence="2 3" key="1">
    <citation type="submission" date="2015-07" db="EMBL/GenBank/DDBJ databases">
        <authorList>
            <person name="Ju K.-S."/>
            <person name="Doroghazi J.R."/>
            <person name="Metcalf W.W."/>
        </authorList>
    </citation>
    <scope>NUCLEOTIDE SEQUENCE [LARGE SCALE GENOMIC DNA]</scope>
    <source>
        <strain evidence="2 3">NRRL B-3589</strain>
    </source>
</reference>
<protein>
    <recommendedName>
        <fullName evidence="4">ABC transporter permease</fullName>
    </recommendedName>
</protein>
<evidence type="ECO:0008006" key="4">
    <source>
        <dbReference type="Google" id="ProtNLM"/>
    </source>
</evidence>
<keyword evidence="3" id="KW-1185">Reference proteome</keyword>
<accession>A0ABR5IUL5</accession>
<keyword evidence="1" id="KW-0472">Membrane</keyword>
<name>A0ABR5IUL5_9ACTN</name>
<dbReference type="EMBL" id="LGUT01003801">
    <property type="protein sequence ID" value="KOG75702.1"/>
    <property type="molecule type" value="Genomic_DNA"/>
</dbReference>
<organism evidence="2 3">
    <name type="scientific">Streptomyces varsoviensis</name>
    <dbReference type="NCBI Taxonomy" id="67373"/>
    <lineage>
        <taxon>Bacteria</taxon>
        <taxon>Bacillati</taxon>
        <taxon>Actinomycetota</taxon>
        <taxon>Actinomycetes</taxon>
        <taxon>Kitasatosporales</taxon>
        <taxon>Streptomycetaceae</taxon>
        <taxon>Streptomyces</taxon>
    </lineage>
</organism>
<dbReference type="Proteomes" id="UP000037020">
    <property type="component" value="Unassembled WGS sequence"/>
</dbReference>
<feature type="transmembrane region" description="Helical" evidence="1">
    <location>
        <begin position="132"/>
        <end position="151"/>
    </location>
</feature>
<evidence type="ECO:0000256" key="1">
    <source>
        <dbReference type="SAM" id="Phobius"/>
    </source>
</evidence>